<dbReference type="EMBL" id="CAFABF010000006">
    <property type="protein sequence ID" value="CAB4820651.1"/>
    <property type="molecule type" value="Genomic_DNA"/>
</dbReference>
<evidence type="ECO:0000256" key="1">
    <source>
        <dbReference type="ARBA" id="ARBA00022603"/>
    </source>
</evidence>
<feature type="domain" description="TRAM" evidence="4">
    <location>
        <begin position="8"/>
        <end position="66"/>
    </location>
</feature>
<dbReference type="InterPro" id="IPR030391">
    <property type="entry name" value="MeTrfase_TrmA_CS"/>
</dbReference>
<keyword evidence="3" id="KW-0949">S-adenosyl-L-methionine</keyword>
<dbReference type="EMBL" id="CAEZXG010000047">
    <property type="protein sequence ID" value="CAB4682916.1"/>
    <property type="molecule type" value="Genomic_DNA"/>
</dbReference>
<accession>A0A6J6ZFU6</accession>
<dbReference type="Pfam" id="PF01135">
    <property type="entry name" value="PCMT"/>
    <property type="match status" value="1"/>
</dbReference>
<dbReference type="Pfam" id="PF01938">
    <property type="entry name" value="TRAM"/>
    <property type="match status" value="1"/>
</dbReference>
<protein>
    <submittedName>
        <fullName evidence="6">Unannotated protein</fullName>
    </submittedName>
</protein>
<reference evidence="6" key="1">
    <citation type="submission" date="2020-05" db="EMBL/GenBank/DDBJ databases">
        <authorList>
            <person name="Chiriac C."/>
            <person name="Salcher M."/>
            <person name="Ghai R."/>
            <person name="Kavagutti S V."/>
        </authorList>
    </citation>
    <scope>NUCLEOTIDE SEQUENCE</scope>
</reference>
<organism evidence="6">
    <name type="scientific">freshwater metagenome</name>
    <dbReference type="NCBI Taxonomy" id="449393"/>
    <lineage>
        <taxon>unclassified sequences</taxon>
        <taxon>metagenomes</taxon>
        <taxon>ecological metagenomes</taxon>
    </lineage>
</organism>
<keyword evidence="2" id="KW-0808">Transferase</keyword>
<sequence>MTSSKKTRVAVGDVLDVEIEKIAHGGHFIARHDGAVIFIRHAIPGERCRIQITSTGSSFNRADVLEVLQQSPDRVNAPCSFSHRLGCGGCDFQHISIARQRRLKAEVIAEQFLRIAKMTINVEVEEIGDPLHWRTRAIATTNHQGKLGFYGSRSHSVIPINDCLILTDEMRISELAAKSWKADTRVEIAVSSTGERNIALAPSRGAEKARLTEGPQVLREEVAGRTLEVSQESFWQSHKRAPEVLTRIVLDFAHVQEGERVLDLYGGVGLFTSALIPLVGESGSVELFEGSKTATSDAIRNFSNDSNVKVIVGDVAKLIPRVTDADVIILDPPREGAGKLVLSEIARIKPRAVVYVACDPAALARDSAYFLELGYSLVKIRALDLFPMTHHIECVAMYLPIKVS</sequence>
<dbReference type="GO" id="GO:0070041">
    <property type="term" value="F:rRNA (uridine-C5-)-methyltransferase activity"/>
    <property type="evidence" value="ECO:0007669"/>
    <property type="project" value="TreeGrafter"/>
</dbReference>
<evidence type="ECO:0000313" key="5">
    <source>
        <dbReference type="EMBL" id="CAB4682916.1"/>
    </source>
</evidence>
<keyword evidence="1" id="KW-0489">Methyltransferase</keyword>
<dbReference type="SUPFAM" id="SSF53335">
    <property type="entry name" value="S-adenosyl-L-methionine-dependent methyltransferases"/>
    <property type="match status" value="1"/>
</dbReference>
<dbReference type="PANTHER" id="PTHR11061">
    <property type="entry name" value="RNA M5U METHYLTRANSFERASE"/>
    <property type="match status" value="1"/>
</dbReference>
<dbReference type="Gene3D" id="3.40.50.150">
    <property type="entry name" value="Vaccinia Virus protein VP39"/>
    <property type="match status" value="2"/>
</dbReference>
<dbReference type="Gene3D" id="2.40.50.140">
    <property type="entry name" value="Nucleic acid-binding proteins"/>
    <property type="match status" value="1"/>
</dbReference>
<dbReference type="CDD" id="cd02440">
    <property type="entry name" value="AdoMet_MTases"/>
    <property type="match status" value="1"/>
</dbReference>
<dbReference type="AlphaFoldDB" id="A0A6J6ZFU6"/>
<dbReference type="PROSITE" id="PS01231">
    <property type="entry name" value="TRMA_2"/>
    <property type="match status" value="1"/>
</dbReference>
<dbReference type="Pfam" id="PF05958">
    <property type="entry name" value="tRNA_U5-meth_tr"/>
    <property type="match status" value="1"/>
</dbReference>
<evidence type="ECO:0000256" key="3">
    <source>
        <dbReference type="ARBA" id="ARBA00022691"/>
    </source>
</evidence>
<dbReference type="InterPro" id="IPR010280">
    <property type="entry name" value="U5_MeTrfase_fam"/>
</dbReference>
<evidence type="ECO:0000259" key="4">
    <source>
        <dbReference type="PROSITE" id="PS50926"/>
    </source>
</evidence>
<dbReference type="PROSITE" id="PS51687">
    <property type="entry name" value="SAM_MT_RNA_M5U"/>
    <property type="match status" value="1"/>
</dbReference>
<dbReference type="Gene3D" id="2.40.50.1070">
    <property type="match status" value="1"/>
</dbReference>
<name>A0A6J6ZFU6_9ZZZZ</name>
<evidence type="ECO:0000313" key="6">
    <source>
        <dbReference type="EMBL" id="CAB4820651.1"/>
    </source>
</evidence>
<dbReference type="PROSITE" id="PS50926">
    <property type="entry name" value="TRAM"/>
    <property type="match status" value="1"/>
</dbReference>
<gene>
    <name evidence="5" type="ORF">UFOPK2359_00814</name>
    <name evidence="6" type="ORF">UFOPK3167_00264</name>
</gene>
<evidence type="ECO:0000256" key="2">
    <source>
        <dbReference type="ARBA" id="ARBA00022679"/>
    </source>
</evidence>
<dbReference type="SUPFAM" id="SSF50249">
    <property type="entry name" value="Nucleic acid-binding proteins"/>
    <property type="match status" value="1"/>
</dbReference>
<dbReference type="InterPro" id="IPR029063">
    <property type="entry name" value="SAM-dependent_MTases_sf"/>
</dbReference>
<dbReference type="InterPro" id="IPR002792">
    <property type="entry name" value="TRAM_dom"/>
</dbReference>
<proteinExistence type="predicted"/>
<dbReference type="PANTHER" id="PTHR11061:SF30">
    <property type="entry name" value="TRNA (URACIL(54)-C(5))-METHYLTRANSFERASE"/>
    <property type="match status" value="1"/>
</dbReference>
<dbReference type="GO" id="GO:0070475">
    <property type="term" value="P:rRNA base methylation"/>
    <property type="evidence" value="ECO:0007669"/>
    <property type="project" value="TreeGrafter"/>
</dbReference>
<dbReference type="InterPro" id="IPR012340">
    <property type="entry name" value="NA-bd_OB-fold"/>
</dbReference>